<comment type="caution">
    <text evidence="2">The sequence shown here is derived from an EMBL/GenBank/DDBJ whole genome shotgun (WGS) entry which is preliminary data.</text>
</comment>
<name>A0A8H8CKA6_PSICU</name>
<evidence type="ECO:0000256" key="1">
    <source>
        <dbReference type="SAM" id="SignalP"/>
    </source>
</evidence>
<dbReference type="AlphaFoldDB" id="A0A8H8CKA6"/>
<proteinExistence type="predicted"/>
<protein>
    <submittedName>
        <fullName evidence="2">Uncharacterized protein</fullName>
    </submittedName>
</protein>
<feature type="signal peptide" evidence="1">
    <location>
        <begin position="1"/>
        <end position="17"/>
    </location>
</feature>
<organism evidence="2">
    <name type="scientific">Psilocybe cubensis</name>
    <name type="common">Psychedelic mushroom</name>
    <name type="synonym">Stropharia cubensis</name>
    <dbReference type="NCBI Taxonomy" id="181762"/>
    <lineage>
        <taxon>Eukaryota</taxon>
        <taxon>Fungi</taxon>
        <taxon>Dikarya</taxon>
        <taxon>Basidiomycota</taxon>
        <taxon>Agaricomycotina</taxon>
        <taxon>Agaricomycetes</taxon>
        <taxon>Agaricomycetidae</taxon>
        <taxon>Agaricales</taxon>
        <taxon>Agaricineae</taxon>
        <taxon>Strophariaceae</taxon>
        <taxon>Psilocybe</taxon>
    </lineage>
</organism>
<dbReference type="EMBL" id="JAFIQS010000006">
    <property type="protein sequence ID" value="KAG5168591.1"/>
    <property type="molecule type" value="Genomic_DNA"/>
</dbReference>
<sequence>MKLALSVAVYLAAVASASTIASTTATTMKAIMGDFSKLGQQYAKVVDDVNAFPQTGTEGVQDIHNDLTIIDGLFQNVNDNLDALPRPVSDKNARKIFSTYNDLTPNILEYLNGITDKAADFKALGSASSNTIFLDLMGAGAPCIHFGESLMAMIPPVMTDEANTMLNGVDAARQDAINALS</sequence>
<keyword evidence="1" id="KW-0732">Signal</keyword>
<feature type="chain" id="PRO_5034804027" evidence="1">
    <location>
        <begin position="18"/>
        <end position="181"/>
    </location>
</feature>
<reference evidence="2" key="1">
    <citation type="submission" date="2021-02" db="EMBL/GenBank/DDBJ databases">
        <title>Psilocybe cubensis genome.</title>
        <authorList>
            <person name="Mckernan K.J."/>
            <person name="Crawford S."/>
            <person name="Trippe A."/>
            <person name="Kane L.T."/>
            <person name="Mclaughlin S."/>
        </authorList>
    </citation>
    <scope>NUCLEOTIDE SEQUENCE [LARGE SCALE GENOMIC DNA]</scope>
    <source>
        <strain evidence="2">MGC-MH-2018</strain>
    </source>
</reference>
<evidence type="ECO:0000313" key="2">
    <source>
        <dbReference type="EMBL" id="KAG5168591.1"/>
    </source>
</evidence>
<accession>A0A8H8CKA6</accession>
<gene>
    <name evidence="2" type="ORF">JR316_007192</name>
</gene>